<evidence type="ECO:0000313" key="2">
    <source>
        <dbReference type="EMBL" id="OEH45678.1"/>
    </source>
</evidence>
<feature type="transmembrane region" description="Helical" evidence="1">
    <location>
        <begin position="242"/>
        <end position="271"/>
    </location>
</feature>
<evidence type="ECO:0000256" key="1">
    <source>
        <dbReference type="SAM" id="Phobius"/>
    </source>
</evidence>
<accession>A0A1E5JNR2</accession>
<feature type="transmembrane region" description="Helical" evidence="1">
    <location>
        <begin position="102"/>
        <end position="128"/>
    </location>
</feature>
<organism evidence="2 3">
    <name type="scientific">Legionella parisiensis</name>
    <dbReference type="NCBI Taxonomy" id="45071"/>
    <lineage>
        <taxon>Bacteria</taxon>
        <taxon>Pseudomonadati</taxon>
        <taxon>Pseudomonadota</taxon>
        <taxon>Gammaproteobacteria</taxon>
        <taxon>Legionellales</taxon>
        <taxon>Legionellaceae</taxon>
        <taxon>Legionella</taxon>
    </lineage>
</organism>
<keyword evidence="3" id="KW-1185">Reference proteome</keyword>
<dbReference type="OrthoDB" id="5653038at2"/>
<dbReference type="Proteomes" id="UP000095229">
    <property type="component" value="Unassembled WGS sequence"/>
</dbReference>
<comment type="caution">
    <text evidence="2">The sequence shown here is derived from an EMBL/GenBank/DDBJ whole genome shotgun (WGS) entry which is preliminary data.</text>
</comment>
<keyword evidence="1" id="KW-0472">Membrane</keyword>
<sequence>MNIEISLRSQKLIKKYLLASGVHPHELPSISLPTDFITLMSWLDEQHIKNSREVSKEKNTKIEFILVSLRTELLQNLLHSLQGDDTNLPKEVENNTKDKIKFALLTMAGILVAACQGFDGIVTMLSIFSLPSSIILGIGFAFSFLSVIVFCGFDLVKVSNVLGIKLSDAHKLLDAYLLQLQMIKSIRKKIADYYLSDLSSSDLKQLKLIISMLQKHFASLTKASKQFEEALKSESIQTFKTLISGVSALLFFGGGFFTGQSVAFFMSGLILNSAIPAFWPVIIFSAIVGLAALGLYWYIERPMLDKLVSSWFGLNEESVQKLCDKHLIIKEEKKLGNLQGKVISAARISKRIAQSGQRIEGHEERGNNGSVSGRVVIGTRVSANYYTFIKSPKPPGAIPAIAVEDEHLEDASCCFI</sequence>
<feature type="transmembrane region" description="Helical" evidence="1">
    <location>
        <begin position="134"/>
        <end position="156"/>
    </location>
</feature>
<feature type="transmembrane region" description="Helical" evidence="1">
    <location>
        <begin position="277"/>
        <end position="299"/>
    </location>
</feature>
<dbReference type="PATRIC" id="fig|45071.7.peg.3653"/>
<dbReference type="EMBL" id="LSOG01000089">
    <property type="protein sequence ID" value="OEH45678.1"/>
    <property type="molecule type" value="Genomic_DNA"/>
</dbReference>
<evidence type="ECO:0000313" key="3">
    <source>
        <dbReference type="Proteomes" id="UP000095229"/>
    </source>
</evidence>
<gene>
    <name evidence="2" type="ORF">lpari_03406</name>
</gene>
<dbReference type="RefSeq" id="WP_069683584.1">
    <property type="nucleotide sequence ID" value="NZ_LSOG01000089.1"/>
</dbReference>
<reference evidence="2 3" key="1">
    <citation type="submission" date="2016-02" db="EMBL/GenBank/DDBJ databases">
        <title>Secondary metabolites in Legionella.</title>
        <authorList>
            <person name="Tobias N.J."/>
            <person name="Bode H.B."/>
        </authorList>
    </citation>
    <scope>NUCLEOTIDE SEQUENCE [LARGE SCALE GENOMIC DNA]</scope>
    <source>
        <strain evidence="2 3">DSM 19216</strain>
    </source>
</reference>
<protein>
    <recommendedName>
        <fullName evidence="4">Coiled-coil protein</fullName>
    </recommendedName>
</protein>
<keyword evidence="1" id="KW-0812">Transmembrane</keyword>
<dbReference type="AlphaFoldDB" id="A0A1E5JNR2"/>
<keyword evidence="1" id="KW-1133">Transmembrane helix</keyword>
<proteinExistence type="predicted"/>
<name>A0A1E5JNR2_9GAMM</name>
<evidence type="ECO:0008006" key="4">
    <source>
        <dbReference type="Google" id="ProtNLM"/>
    </source>
</evidence>